<evidence type="ECO:0000259" key="6">
    <source>
        <dbReference type="PROSITE" id="PS51352"/>
    </source>
</evidence>
<dbReference type="AlphaFoldDB" id="A0A2S7IF02"/>
<evidence type="ECO:0000313" key="7">
    <source>
        <dbReference type="EMBL" id="PQA53226.1"/>
    </source>
</evidence>
<feature type="domain" description="Thioredoxin" evidence="6">
    <location>
        <begin position="24"/>
        <end position="169"/>
    </location>
</feature>
<comment type="subcellular location">
    <subcellularLocation>
        <location evidence="1">Cell envelope</location>
    </subcellularLocation>
</comment>
<sequence>MKPFMCLLGMLCLSSALLAQRNPLSVGDTLPNIDLPTVLHHQGKSLPTTSLKGKLVLLDFWATWCSPCIAMIPKHQELEKQFEGQLQVLSVTSQSRKEVEAFRAKYEAKYKRRIEGPEVVEDTLLHALFPHNSLPHYVWIDASGVVRAFTEPREVTAETIQTYLQSRQLSVRQQEYVAPLAFDRQLPFLVNNNGGKGENLIYHSVLTSHTSGLPYGSILKRDSTGMKYLGTNQSLSWLYKTAYSVRPQVFTELNTRFEVKDPSCLTTDLVGQDFIDWQKAGNGYCYELLVPKSMQKDFYPIMQQELARLFPQYKAGVEQRLLDCFVMRRTSDQNKLPAATGGKPVIQHDTFGYRLRNASFAQLFYQINYTQRSPALLIDETGLRQKTDLDLPATVSDLKALNQALVPYDLEITAEQRTLPFLIIRDR</sequence>
<proteinExistence type="predicted"/>
<evidence type="ECO:0000256" key="1">
    <source>
        <dbReference type="ARBA" id="ARBA00004196"/>
    </source>
</evidence>
<protein>
    <recommendedName>
        <fullName evidence="6">Thioredoxin domain-containing protein</fullName>
    </recommendedName>
</protein>
<evidence type="ECO:0000256" key="5">
    <source>
        <dbReference type="SAM" id="SignalP"/>
    </source>
</evidence>
<feature type="signal peptide" evidence="5">
    <location>
        <begin position="1"/>
        <end position="21"/>
    </location>
</feature>
<dbReference type="RefSeq" id="WP_104716140.1">
    <property type="nucleotide sequence ID" value="NZ_PTRA01000010.1"/>
</dbReference>
<dbReference type="EMBL" id="PTRA01000010">
    <property type="protein sequence ID" value="PQA53226.1"/>
    <property type="molecule type" value="Genomic_DNA"/>
</dbReference>
<dbReference type="PROSITE" id="PS51352">
    <property type="entry name" value="THIOREDOXIN_2"/>
    <property type="match status" value="1"/>
</dbReference>
<dbReference type="GO" id="GO:0030313">
    <property type="term" value="C:cell envelope"/>
    <property type="evidence" value="ECO:0007669"/>
    <property type="project" value="UniProtKB-SubCell"/>
</dbReference>
<evidence type="ECO:0000313" key="8">
    <source>
        <dbReference type="Proteomes" id="UP000239590"/>
    </source>
</evidence>
<keyword evidence="8" id="KW-1185">Reference proteome</keyword>
<dbReference type="InterPro" id="IPR036249">
    <property type="entry name" value="Thioredoxin-like_sf"/>
</dbReference>
<feature type="chain" id="PRO_5015617104" description="Thioredoxin domain-containing protein" evidence="5">
    <location>
        <begin position="22"/>
        <end position="427"/>
    </location>
</feature>
<name>A0A2S7IF02_9BACT</name>
<keyword evidence="2" id="KW-0201">Cytochrome c-type biogenesis</keyword>
<dbReference type="GO" id="GO:0016209">
    <property type="term" value="F:antioxidant activity"/>
    <property type="evidence" value="ECO:0007669"/>
    <property type="project" value="InterPro"/>
</dbReference>
<dbReference type="PANTHER" id="PTHR42852:SF6">
    <property type="entry name" value="THIOL:DISULFIDE INTERCHANGE PROTEIN DSBE"/>
    <property type="match status" value="1"/>
</dbReference>
<dbReference type="InterPro" id="IPR000866">
    <property type="entry name" value="AhpC/TSA"/>
</dbReference>
<keyword evidence="5" id="KW-0732">Signal</keyword>
<evidence type="ECO:0000256" key="3">
    <source>
        <dbReference type="ARBA" id="ARBA00023157"/>
    </source>
</evidence>
<dbReference type="Gene3D" id="3.40.30.10">
    <property type="entry name" value="Glutaredoxin"/>
    <property type="match status" value="1"/>
</dbReference>
<dbReference type="OrthoDB" id="1118217at2"/>
<dbReference type="InterPro" id="IPR013766">
    <property type="entry name" value="Thioredoxin_domain"/>
</dbReference>
<keyword evidence="4" id="KW-0676">Redox-active center</keyword>
<dbReference type="Proteomes" id="UP000239590">
    <property type="component" value="Unassembled WGS sequence"/>
</dbReference>
<reference evidence="8" key="1">
    <citation type="submission" date="2018-02" db="EMBL/GenBank/DDBJ databases">
        <title>Genome sequencing of Solimonas sp. HR-BB.</title>
        <authorList>
            <person name="Lee Y."/>
            <person name="Jeon C.O."/>
        </authorList>
    </citation>
    <scope>NUCLEOTIDE SEQUENCE [LARGE SCALE GENOMIC DNA]</scope>
    <source>
        <strain evidence="8">HR-U</strain>
    </source>
</reference>
<evidence type="ECO:0000256" key="2">
    <source>
        <dbReference type="ARBA" id="ARBA00022748"/>
    </source>
</evidence>
<dbReference type="GO" id="GO:0016491">
    <property type="term" value="F:oxidoreductase activity"/>
    <property type="evidence" value="ECO:0007669"/>
    <property type="project" value="InterPro"/>
</dbReference>
<comment type="caution">
    <text evidence="7">The sequence shown here is derived from an EMBL/GenBank/DDBJ whole genome shotgun (WGS) entry which is preliminary data.</text>
</comment>
<dbReference type="SUPFAM" id="SSF52833">
    <property type="entry name" value="Thioredoxin-like"/>
    <property type="match status" value="1"/>
</dbReference>
<accession>A0A2S7IF02</accession>
<evidence type="ECO:0000256" key="4">
    <source>
        <dbReference type="ARBA" id="ARBA00023284"/>
    </source>
</evidence>
<dbReference type="GO" id="GO:0017004">
    <property type="term" value="P:cytochrome complex assembly"/>
    <property type="evidence" value="ECO:0007669"/>
    <property type="project" value="UniProtKB-KW"/>
</dbReference>
<dbReference type="CDD" id="cd02966">
    <property type="entry name" value="TlpA_like_family"/>
    <property type="match status" value="1"/>
</dbReference>
<dbReference type="PANTHER" id="PTHR42852">
    <property type="entry name" value="THIOL:DISULFIDE INTERCHANGE PROTEIN DSBE"/>
    <property type="match status" value="1"/>
</dbReference>
<keyword evidence="3" id="KW-1015">Disulfide bond</keyword>
<organism evidence="7 8">
    <name type="scientific">Siphonobacter curvatus</name>
    <dbReference type="NCBI Taxonomy" id="2094562"/>
    <lineage>
        <taxon>Bacteria</taxon>
        <taxon>Pseudomonadati</taxon>
        <taxon>Bacteroidota</taxon>
        <taxon>Cytophagia</taxon>
        <taxon>Cytophagales</taxon>
        <taxon>Cytophagaceae</taxon>
        <taxon>Siphonobacter</taxon>
    </lineage>
</organism>
<dbReference type="Pfam" id="PF00578">
    <property type="entry name" value="AhpC-TSA"/>
    <property type="match status" value="1"/>
</dbReference>
<gene>
    <name evidence="7" type="ORF">C5O19_25185</name>
</gene>
<dbReference type="InterPro" id="IPR050553">
    <property type="entry name" value="Thioredoxin_ResA/DsbE_sf"/>
</dbReference>